<protein>
    <submittedName>
        <fullName evidence="2">Uncharacterized protein</fullName>
    </submittedName>
</protein>
<dbReference type="InParanoid" id="A0A804MC88"/>
<sequence length="191" mass="20409">MSSPPPCSTEPSPFTAQATPGNDADQRRSHRPLRARPTAPPPLSVSRIRAATADTAPRRPSFPRLPPRPPHRVIGSNSRPTAAHLGLGAAVAWMTLPLEAAQSAPAATGAQPSPLRSPLPRASRVLFPAIGDLLRSAIGETCKIVPFVSDGHFYEQLVVRRCRWPGVPGDWLPHLPQAHGLRDILPTATTP</sequence>
<reference evidence="2" key="3">
    <citation type="submission" date="2021-05" db="UniProtKB">
        <authorList>
            <consortium name="EnsemblPlants"/>
        </authorList>
    </citation>
    <scope>IDENTIFICATION</scope>
    <source>
        <strain evidence="2">cv. B73</strain>
    </source>
</reference>
<reference evidence="2" key="2">
    <citation type="submission" date="2019-07" db="EMBL/GenBank/DDBJ databases">
        <authorList>
            <person name="Seetharam A."/>
            <person name="Woodhouse M."/>
            <person name="Cannon E."/>
        </authorList>
    </citation>
    <scope>NUCLEOTIDE SEQUENCE [LARGE SCALE GENOMIC DNA]</scope>
    <source>
        <strain evidence="2">cv. B73</strain>
    </source>
</reference>
<proteinExistence type="predicted"/>
<dbReference type="EnsemblPlants" id="Zm00001eb074690_T001">
    <property type="protein sequence ID" value="Zm00001eb074690_P001"/>
    <property type="gene ID" value="Zm00001eb074690"/>
</dbReference>
<dbReference type="AlphaFoldDB" id="A0A804MC88"/>
<reference evidence="3" key="1">
    <citation type="submission" date="2015-12" db="EMBL/GenBank/DDBJ databases">
        <title>Update maize B73 reference genome by single molecule sequencing technologies.</title>
        <authorList>
            <consortium name="Maize Genome Sequencing Project"/>
            <person name="Ware D."/>
        </authorList>
    </citation>
    <scope>NUCLEOTIDE SEQUENCE [LARGE SCALE GENOMIC DNA]</scope>
    <source>
        <strain evidence="3">cv. B73</strain>
    </source>
</reference>
<dbReference type="Proteomes" id="UP000007305">
    <property type="component" value="Chromosome 2"/>
</dbReference>
<evidence type="ECO:0000313" key="2">
    <source>
        <dbReference type="EnsemblPlants" id="Zm00001eb074690_P001"/>
    </source>
</evidence>
<accession>A0A804MC88</accession>
<evidence type="ECO:0000313" key="3">
    <source>
        <dbReference type="Proteomes" id="UP000007305"/>
    </source>
</evidence>
<keyword evidence="3" id="KW-1185">Reference proteome</keyword>
<evidence type="ECO:0000256" key="1">
    <source>
        <dbReference type="SAM" id="MobiDB-lite"/>
    </source>
</evidence>
<feature type="region of interest" description="Disordered" evidence="1">
    <location>
        <begin position="1"/>
        <end position="80"/>
    </location>
</feature>
<dbReference type="Gramene" id="Zm00001eb074690_T001">
    <property type="protein sequence ID" value="Zm00001eb074690_P001"/>
    <property type="gene ID" value="Zm00001eb074690"/>
</dbReference>
<feature type="compositionally biased region" description="Low complexity" evidence="1">
    <location>
        <begin position="47"/>
        <end position="59"/>
    </location>
</feature>
<organism evidence="2 3">
    <name type="scientific">Zea mays</name>
    <name type="common">Maize</name>
    <dbReference type="NCBI Taxonomy" id="4577"/>
    <lineage>
        <taxon>Eukaryota</taxon>
        <taxon>Viridiplantae</taxon>
        <taxon>Streptophyta</taxon>
        <taxon>Embryophyta</taxon>
        <taxon>Tracheophyta</taxon>
        <taxon>Spermatophyta</taxon>
        <taxon>Magnoliopsida</taxon>
        <taxon>Liliopsida</taxon>
        <taxon>Poales</taxon>
        <taxon>Poaceae</taxon>
        <taxon>PACMAD clade</taxon>
        <taxon>Panicoideae</taxon>
        <taxon>Andropogonodae</taxon>
        <taxon>Andropogoneae</taxon>
        <taxon>Tripsacinae</taxon>
        <taxon>Zea</taxon>
    </lineage>
</organism>
<name>A0A804MC88_MAIZE</name>